<evidence type="ECO:0000256" key="1">
    <source>
        <dbReference type="ARBA" id="ARBA00001961"/>
    </source>
</evidence>
<comment type="similarity">
    <text evidence="2 8">Belongs to the iron/ascorbate-dependent oxidoreductase family.</text>
</comment>
<keyword evidence="4" id="KW-0223">Dioxygenase</keyword>
<comment type="cofactor">
    <cofactor evidence="1">
        <name>L-ascorbate</name>
        <dbReference type="ChEBI" id="CHEBI:38290"/>
    </cofactor>
</comment>
<dbReference type="EMBL" id="JAVXUO010000737">
    <property type="protein sequence ID" value="KAK2989503.1"/>
    <property type="molecule type" value="Genomic_DNA"/>
</dbReference>
<evidence type="ECO:0000256" key="2">
    <source>
        <dbReference type="ARBA" id="ARBA00008056"/>
    </source>
</evidence>
<proteinExistence type="inferred from homology"/>
<comment type="catalytic activity">
    <reaction evidence="7">
        <text>salicylate + NADH + O2 + H(+) = 2,3-dihydroxybenzoate + NAD(+) + H2O</text>
        <dbReference type="Rhea" id="RHEA:51792"/>
        <dbReference type="ChEBI" id="CHEBI:15377"/>
        <dbReference type="ChEBI" id="CHEBI:15378"/>
        <dbReference type="ChEBI" id="CHEBI:15379"/>
        <dbReference type="ChEBI" id="CHEBI:30762"/>
        <dbReference type="ChEBI" id="CHEBI:36654"/>
        <dbReference type="ChEBI" id="CHEBI:57540"/>
        <dbReference type="ChEBI" id="CHEBI:57945"/>
    </reaction>
</comment>
<feature type="domain" description="Fe2OG dioxygenase" evidence="9">
    <location>
        <begin position="189"/>
        <end position="289"/>
    </location>
</feature>
<evidence type="ECO:0000256" key="6">
    <source>
        <dbReference type="ARBA" id="ARBA00023004"/>
    </source>
</evidence>
<comment type="caution">
    <text evidence="10">The sequence shown here is derived from an EMBL/GenBank/DDBJ whole genome shotgun (WGS) entry which is preliminary data.</text>
</comment>
<accession>A0AA88UQE9</accession>
<evidence type="ECO:0000313" key="11">
    <source>
        <dbReference type="Proteomes" id="UP001187471"/>
    </source>
</evidence>
<dbReference type="PROSITE" id="PS51471">
    <property type="entry name" value="FE2OG_OXY"/>
    <property type="match status" value="1"/>
</dbReference>
<dbReference type="FunFam" id="2.60.120.330:FF:000007">
    <property type="entry name" value="Protein DMR6-like oxygenase 2"/>
    <property type="match status" value="1"/>
</dbReference>
<dbReference type="Pfam" id="PF14226">
    <property type="entry name" value="DIOX_N"/>
    <property type="match status" value="1"/>
</dbReference>
<organism evidence="10 11">
    <name type="scientific">Escallonia rubra</name>
    <dbReference type="NCBI Taxonomy" id="112253"/>
    <lineage>
        <taxon>Eukaryota</taxon>
        <taxon>Viridiplantae</taxon>
        <taxon>Streptophyta</taxon>
        <taxon>Embryophyta</taxon>
        <taxon>Tracheophyta</taxon>
        <taxon>Spermatophyta</taxon>
        <taxon>Magnoliopsida</taxon>
        <taxon>eudicotyledons</taxon>
        <taxon>Gunneridae</taxon>
        <taxon>Pentapetalae</taxon>
        <taxon>asterids</taxon>
        <taxon>campanulids</taxon>
        <taxon>Escalloniales</taxon>
        <taxon>Escalloniaceae</taxon>
        <taxon>Escallonia</taxon>
    </lineage>
</organism>
<dbReference type="InterPro" id="IPR026992">
    <property type="entry name" value="DIOX_N"/>
</dbReference>
<dbReference type="InterPro" id="IPR044861">
    <property type="entry name" value="IPNS-like_FE2OG_OXY"/>
</dbReference>
<sequence>MLELVSSWSNVHSLPEDYVFPTDKRPGEVIAPACKTIPVINLQDAIGNNRNDMIQQILNASQEYGFFQVINHGVSETLMDDTMKLFKEFFDMPDEDKASVYSEDPSKSCRLYTSSYNYANEKVHFWRDNLKHPCHPLEEWVHLWPERPIRYRDVVGTYSLEVRDLSMRILELICEGLGLQPGYFGDELSEQQLLSVNHYPPCPEPSLALGLPKHSDPNLITILLQGDVYGLQVFKDGQWIGVEPITNAIVVNIGHQLQIISNGKFKSAEHRAVTNLRDPRTTVVTFISPSYKSVVQPADALLDEFNPPIYTSFIFKDFLINYTANDGYTEAALEPYKIL</sequence>
<dbReference type="Pfam" id="PF03171">
    <property type="entry name" value="2OG-FeII_Oxy"/>
    <property type="match status" value="1"/>
</dbReference>
<keyword evidence="5 8" id="KW-0560">Oxidoreductase</keyword>
<dbReference type="PANTHER" id="PTHR47991">
    <property type="entry name" value="OXOGLUTARATE/IRON-DEPENDENT DIOXYGENASE"/>
    <property type="match status" value="1"/>
</dbReference>
<evidence type="ECO:0000256" key="7">
    <source>
        <dbReference type="ARBA" id="ARBA00052233"/>
    </source>
</evidence>
<dbReference type="AlphaFoldDB" id="A0AA88UQE9"/>
<evidence type="ECO:0000313" key="10">
    <source>
        <dbReference type="EMBL" id="KAK2989503.1"/>
    </source>
</evidence>
<dbReference type="GO" id="GO:0002229">
    <property type="term" value="P:defense response to oomycetes"/>
    <property type="evidence" value="ECO:0007669"/>
    <property type="project" value="UniProtKB-ARBA"/>
</dbReference>
<evidence type="ECO:0000256" key="8">
    <source>
        <dbReference type="RuleBase" id="RU003682"/>
    </source>
</evidence>
<dbReference type="SUPFAM" id="SSF51197">
    <property type="entry name" value="Clavaminate synthase-like"/>
    <property type="match status" value="1"/>
</dbReference>
<keyword evidence="3 8" id="KW-0479">Metal-binding</keyword>
<dbReference type="InterPro" id="IPR050295">
    <property type="entry name" value="Plant_2OG-oxidoreductases"/>
</dbReference>
<evidence type="ECO:0000259" key="9">
    <source>
        <dbReference type="PROSITE" id="PS51471"/>
    </source>
</evidence>
<evidence type="ECO:0000256" key="5">
    <source>
        <dbReference type="ARBA" id="ARBA00023002"/>
    </source>
</evidence>
<name>A0AA88UQE9_9ASTE</name>
<keyword evidence="11" id="KW-1185">Reference proteome</keyword>
<evidence type="ECO:0000256" key="4">
    <source>
        <dbReference type="ARBA" id="ARBA00022964"/>
    </source>
</evidence>
<keyword evidence="6 8" id="KW-0408">Iron</keyword>
<dbReference type="InterPro" id="IPR005123">
    <property type="entry name" value="Oxoglu/Fe-dep_dioxygenase_dom"/>
</dbReference>
<gene>
    <name evidence="10" type="ORF">RJ640_019602</name>
</gene>
<evidence type="ECO:0000256" key="3">
    <source>
        <dbReference type="ARBA" id="ARBA00022723"/>
    </source>
</evidence>
<reference evidence="10" key="1">
    <citation type="submission" date="2022-12" db="EMBL/GenBank/DDBJ databases">
        <title>Draft genome assemblies for two species of Escallonia (Escalloniales).</title>
        <authorList>
            <person name="Chanderbali A."/>
            <person name="Dervinis C."/>
            <person name="Anghel I."/>
            <person name="Soltis D."/>
            <person name="Soltis P."/>
            <person name="Zapata F."/>
        </authorList>
    </citation>
    <scope>NUCLEOTIDE SEQUENCE</scope>
    <source>
        <strain evidence="10">UCBG92.1500</strain>
        <tissue evidence="10">Leaf</tissue>
    </source>
</reference>
<dbReference type="GO" id="GO:0016705">
    <property type="term" value="F:oxidoreductase activity, acting on paired donors, with incorporation or reduction of molecular oxygen"/>
    <property type="evidence" value="ECO:0007669"/>
    <property type="project" value="UniProtKB-ARBA"/>
</dbReference>
<dbReference type="Gene3D" id="2.60.120.330">
    <property type="entry name" value="B-lactam Antibiotic, Isopenicillin N Synthase, Chain"/>
    <property type="match status" value="1"/>
</dbReference>
<dbReference type="InterPro" id="IPR027443">
    <property type="entry name" value="IPNS-like_sf"/>
</dbReference>
<protein>
    <recommendedName>
        <fullName evidence="9">Fe2OG dioxygenase domain-containing protein</fullName>
    </recommendedName>
</protein>
<dbReference type="GO" id="GO:0051213">
    <property type="term" value="F:dioxygenase activity"/>
    <property type="evidence" value="ECO:0007669"/>
    <property type="project" value="UniProtKB-KW"/>
</dbReference>
<dbReference type="Proteomes" id="UP001187471">
    <property type="component" value="Unassembled WGS sequence"/>
</dbReference>
<dbReference type="GO" id="GO:0046872">
    <property type="term" value="F:metal ion binding"/>
    <property type="evidence" value="ECO:0007669"/>
    <property type="project" value="UniProtKB-KW"/>
</dbReference>